<dbReference type="Gene3D" id="3.60.21.70">
    <property type="entry name" value="PhoD-like phosphatase"/>
    <property type="match status" value="1"/>
</dbReference>
<feature type="domain" description="PhoD-like phosphatase metallophosphatase" evidence="1">
    <location>
        <begin position="349"/>
        <end position="589"/>
    </location>
</feature>
<comment type="caution">
    <text evidence="2">The sequence shown here is derived from an EMBL/GenBank/DDBJ whole genome shotgun (WGS) entry which is preliminary data.</text>
</comment>
<dbReference type="AlphaFoldDB" id="A0A3E0TM47"/>
<gene>
    <name evidence="2" type="ORF">DXX93_01920</name>
</gene>
<organism evidence="2 3">
    <name type="scientific">Thalassotalea euphylliae</name>
    <dbReference type="NCBI Taxonomy" id="1655234"/>
    <lineage>
        <taxon>Bacteria</taxon>
        <taxon>Pseudomonadati</taxon>
        <taxon>Pseudomonadota</taxon>
        <taxon>Gammaproteobacteria</taxon>
        <taxon>Alteromonadales</taxon>
        <taxon>Colwelliaceae</taxon>
        <taxon>Thalassotalea</taxon>
    </lineage>
</organism>
<dbReference type="EMBL" id="QUOU01000001">
    <property type="protein sequence ID" value="REL25427.1"/>
    <property type="molecule type" value="Genomic_DNA"/>
</dbReference>
<evidence type="ECO:0000313" key="3">
    <source>
        <dbReference type="Proteomes" id="UP000256478"/>
    </source>
</evidence>
<dbReference type="InterPro" id="IPR038607">
    <property type="entry name" value="PhoD-like_sf"/>
</dbReference>
<sequence length="680" mass="77108">MNSAHSSPPFSSDNDTTESALPPLLAGPILRDCHQHQFTLWLATKAAYQFHLELILDDGKQVVFSQPLAPTQYLQIPVGSQCFINIIDIGLEKPLPIDTLIHYNLKLITDHGDTAFSLARDLPELSYTSDGGAQNSDEPQQTPSFAIKPDIRRLYHGSCRKPHFAGKDSLVALDNQLAGAEYSAQERPSLLMLSGDQVYVDDVAGPMLIAIHQLIDKLGLFDEHWQQSDDVLNASNKEEYSITTSEQLFHHPLGYYQREQLLPHSKASTGWKRRLFGARRLPIFSSVNAKNHLVTLSEMIAMYLLTWSPTLWDEVNIPALPPANIPPESHQLYLDEYAAIQDFTIGLGQVRRAMAHVPTYMIFDDHDITDDWNLTRGWEEAAYGNPFSKRIIGNALVAYYLCQGLGNQLHRHDELIAQHETWFTDQGVKQHDQLVDTMLAFDQWHYHLPTSPKMLVLDTRTQRWRSESNAGKPSGLMDWESLTELQQQLLHEPSVILVSAAPIYGVKLIEAVQRVFTFFGNPLAVDAENWMAHRGTANVMLNIFRNRKTPPQFIILSGDVHYSFVYDVSHRFIRSSSSIVQITCSGIKNAFPPKLIHTLERLNYYLYGRYSPLNWFTKRRRMRIRVRRPSIDANKTLYNGCGIGVLELNHDASEVSARLLIERGQQVSFTAANNASIKTE</sequence>
<dbReference type="Pfam" id="PF09423">
    <property type="entry name" value="PhoD"/>
    <property type="match status" value="1"/>
</dbReference>
<dbReference type="Proteomes" id="UP000256478">
    <property type="component" value="Unassembled WGS sequence"/>
</dbReference>
<dbReference type="OrthoDB" id="9795624at2"/>
<evidence type="ECO:0000313" key="2">
    <source>
        <dbReference type="EMBL" id="REL25427.1"/>
    </source>
</evidence>
<dbReference type="PANTHER" id="PTHR37031">
    <property type="entry name" value="METALLOPHOSPHATASE BINDING DOMAIN PROTEIN"/>
    <property type="match status" value="1"/>
</dbReference>
<dbReference type="PANTHER" id="PTHR37031:SF2">
    <property type="entry name" value="PHOD-LIKE PHOSPHATASE METALLOPHOSPHATASE DOMAIN-CONTAINING PROTEIN"/>
    <property type="match status" value="1"/>
</dbReference>
<evidence type="ECO:0000259" key="1">
    <source>
        <dbReference type="Pfam" id="PF09423"/>
    </source>
</evidence>
<protein>
    <submittedName>
        <fullName evidence="2">Alkaline phosphatase family protein</fullName>
    </submittedName>
</protein>
<dbReference type="InterPro" id="IPR029052">
    <property type="entry name" value="Metallo-depent_PP-like"/>
</dbReference>
<proteinExistence type="predicted"/>
<name>A0A3E0TM47_9GAMM</name>
<dbReference type="SUPFAM" id="SSF56300">
    <property type="entry name" value="Metallo-dependent phosphatases"/>
    <property type="match status" value="1"/>
</dbReference>
<dbReference type="InterPro" id="IPR018946">
    <property type="entry name" value="PhoD-like_MPP"/>
</dbReference>
<reference evidence="2 3" key="1">
    <citation type="submission" date="2018-08" db="EMBL/GenBank/DDBJ databases">
        <title>Thalassotalea euphylliae genome.</title>
        <authorList>
            <person name="Summers S."/>
            <person name="Rice S.A."/>
            <person name="Freckelton M.L."/>
            <person name="Nedved B.T."/>
            <person name="Hadfield M.G."/>
        </authorList>
    </citation>
    <scope>NUCLEOTIDE SEQUENCE [LARGE SCALE GENOMIC DNA]</scope>
    <source>
        <strain evidence="2 3">H1</strain>
    </source>
</reference>
<accession>A0A3E0TM47</accession>
<dbReference type="CDD" id="cd07389">
    <property type="entry name" value="MPP_PhoD"/>
    <property type="match status" value="1"/>
</dbReference>